<reference evidence="1" key="1">
    <citation type="journal article" date="2013" name="Genome Biol.">
        <title>Reference genomes and transcriptomes of Nicotiana sylvestris and Nicotiana tomentosiformis.</title>
        <authorList>
            <person name="Sierro N."/>
            <person name="Battey J.N."/>
            <person name="Ouadi S."/>
            <person name="Bovet L."/>
            <person name="Goepfert S."/>
            <person name="Bakaher N."/>
            <person name="Peitsch M.C."/>
            <person name="Ivanov N.V."/>
        </authorList>
    </citation>
    <scope>NUCLEOTIDE SEQUENCE [LARGE SCALE GENOMIC DNA]</scope>
</reference>
<dbReference type="RefSeq" id="XP_009785193.1">
    <property type="nucleotide sequence ID" value="XM_009786891.1"/>
</dbReference>
<sequence length="201" mass="23530">MTAPTAPHVSYNTCICDPSVLDHLRLCAPPPTSASPQVRQIPCSYEFIHPYSIPLLRPLGRFCELTPAAFFMQVRTQIENNSTNTRFYPRNKLFLPPFNFNFLFQFFTSLHLFELRIPQFYSVREILFQIFDYLNNNHGAHLQDDKSLVVKCMIRNQVDSDFKDTFSQIEEFDVESLSPDSGEIILIDRYSSRIRDEVRRH</sequence>
<evidence type="ECO:0000313" key="1">
    <source>
        <dbReference type="Proteomes" id="UP000189701"/>
    </source>
</evidence>
<name>A0A1U7X2X9_NICSY</name>
<evidence type="ECO:0000313" key="2">
    <source>
        <dbReference type="RefSeq" id="XP_009785193.1"/>
    </source>
</evidence>
<proteinExistence type="predicted"/>
<gene>
    <name evidence="2" type="primary">LOC104233493</name>
</gene>
<dbReference type="Proteomes" id="UP000189701">
    <property type="component" value="Unplaced"/>
</dbReference>
<keyword evidence="1" id="KW-1185">Reference proteome</keyword>
<protein>
    <submittedName>
        <fullName evidence="2">Uncharacterized protein LOC104233493</fullName>
    </submittedName>
</protein>
<accession>A0A1U7X2X9</accession>
<reference evidence="2" key="2">
    <citation type="submission" date="2025-08" db="UniProtKB">
        <authorList>
            <consortium name="RefSeq"/>
        </authorList>
    </citation>
    <scope>IDENTIFICATION</scope>
    <source>
        <tissue evidence="2">Leaf</tissue>
    </source>
</reference>
<dbReference type="AlphaFoldDB" id="A0A1U7X2X9"/>
<organism evidence="1 2">
    <name type="scientific">Nicotiana sylvestris</name>
    <name type="common">Wood tobacco</name>
    <name type="synonym">South American tobacco</name>
    <dbReference type="NCBI Taxonomy" id="4096"/>
    <lineage>
        <taxon>Eukaryota</taxon>
        <taxon>Viridiplantae</taxon>
        <taxon>Streptophyta</taxon>
        <taxon>Embryophyta</taxon>
        <taxon>Tracheophyta</taxon>
        <taxon>Spermatophyta</taxon>
        <taxon>Magnoliopsida</taxon>
        <taxon>eudicotyledons</taxon>
        <taxon>Gunneridae</taxon>
        <taxon>Pentapetalae</taxon>
        <taxon>asterids</taxon>
        <taxon>lamiids</taxon>
        <taxon>Solanales</taxon>
        <taxon>Solanaceae</taxon>
        <taxon>Nicotianoideae</taxon>
        <taxon>Nicotianeae</taxon>
        <taxon>Nicotiana</taxon>
    </lineage>
</organism>